<evidence type="ECO:0000256" key="1">
    <source>
        <dbReference type="ARBA" id="ARBA00004141"/>
    </source>
</evidence>
<evidence type="ECO:0000256" key="3">
    <source>
        <dbReference type="ARBA" id="ARBA00022989"/>
    </source>
</evidence>
<evidence type="ECO:0000256" key="4">
    <source>
        <dbReference type="ARBA" id="ARBA00023136"/>
    </source>
</evidence>
<accession>A0A922MWG5</accession>
<organism evidence="7 8">
    <name type="scientific">Spodoptera exigua</name>
    <name type="common">Beet armyworm</name>
    <name type="synonym">Noctua fulgens</name>
    <dbReference type="NCBI Taxonomy" id="7107"/>
    <lineage>
        <taxon>Eukaryota</taxon>
        <taxon>Metazoa</taxon>
        <taxon>Ecdysozoa</taxon>
        <taxon>Arthropoda</taxon>
        <taxon>Hexapoda</taxon>
        <taxon>Insecta</taxon>
        <taxon>Pterygota</taxon>
        <taxon>Neoptera</taxon>
        <taxon>Endopterygota</taxon>
        <taxon>Lepidoptera</taxon>
        <taxon>Glossata</taxon>
        <taxon>Ditrysia</taxon>
        <taxon>Noctuoidea</taxon>
        <taxon>Noctuidae</taxon>
        <taxon>Amphipyrinae</taxon>
        <taxon>Spodoptera</taxon>
    </lineage>
</organism>
<dbReference type="AlphaFoldDB" id="A0A922MWG5"/>
<dbReference type="EMBL" id="JACEFF010000106">
    <property type="protein sequence ID" value="KAH9643911.1"/>
    <property type="molecule type" value="Genomic_DNA"/>
</dbReference>
<dbReference type="PANTHER" id="PTHR48021:SF68">
    <property type="entry name" value="MAJOR FACILITATOR SUPERFAMILY (MFS) PROFILE DOMAIN-CONTAINING PROTEIN"/>
    <property type="match status" value="1"/>
</dbReference>
<dbReference type="Pfam" id="PF00083">
    <property type="entry name" value="Sugar_tr"/>
    <property type="match status" value="1"/>
</dbReference>
<name>A0A922MWG5_SPOEX</name>
<dbReference type="InterPro" id="IPR050549">
    <property type="entry name" value="MFS_Trehalose_Transporter"/>
</dbReference>
<feature type="non-terminal residue" evidence="7">
    <location>
        <position position="1"/>
    </location>
</feature>
<feature type="transmembrane region" description="Helical" evidence="5">
    <location>
        <begin position="352"/>
        <end position="371"/>
    </location>
</feature>
<keyword evidence="2 5" id="KW-0812">Transmembrane</keyword>
<sequence>MLAFPSVLTPALVSNSSDIIATPDQASWIAACNGLAGMCGFFILSPILQISGRKLAHISCNLPLLIGWVILTLANSIQALFAARIIQGLAIGGIYINSIIIGEYVDFRRRGCFLTIKKIAIGVGILVCHSSSLFLDWRQISMFAICLPTIGVILTLFWPESPSYLAMKGRFEECERSFIWLHGHSNLKELEHILSNQMKNKPETSFRFLIKKDFLKPILIVSLLTLLLDLCGRYYFVVYVIEIMVELIGDQSLATYCSIGADLLTVIAFTSSCFIINRYKRRTILFVFGALTVFLMFSVSLLMLLKHYKVGTNIVFLTPSFIIMQCVVVNFGLIPVSFTLIGEVFPLRYKGYSSCVSGIVFTFLYTLTLKLTPILMENTGIGGAYAIYGLSMGVSLMLLYFVVPETKDKTLQEIEDYNYFERNKLFCKEQKGFRKNININMA</sequence>
<dbReference type="PANTHER" id="PTHR48021">
    <property type="match status" value="1"/>
</dbReference>
<feature type="domain" description="Major facilitator superfamily (MFS) profile" evidence="6">
    <location>
        <begin position="1"/>
        <end position="407"/>
    </location>
</feature>
<feature type="transmembrane region" description="Helical" evidence="5">
    <location>
        <begin position="80"/>
        <end position="100"/>
    </location>
</feature>
<dbReference type="SUPFAM" id="SSF103473">
    <property type="entry name" value="MFS general substrate transporter"/>
    <property type="match status" value="1"/>
</dbReference>
<comment type="subcellular location">
    <subcellularLocation>
        <location evidence="1">Membrane</location>
        <topology evidence="1">Multi-pass membrane protein</topology>
    </subcellularLocation>
</comment>
<evidence type="ECO:0000256" key="2">
    <source>
        <dbReference type="ARBA" id="ARBA00022692"/>
    </source>
</evidence>
<feature type="transmembrane region" description="Helical" evidence="5">
    <location>
        <begin position="55"/>
        <end position="74"/>
    </location>
</feature>
<keyword evidence="4 5" id="KW-0472">Membrane</keyword>
<evidence type="ECO:0000259" key="6">
    <source>
        <dbReference type="PROSITE" id="PS50850"/>
    </source>
</evidence>
<feature type="transmembrane region" description="Helical" evidence="5">
    <location>
        <begin position="218"/>
        <end position="241"/>
    </location>
</feature>
<gene>
    <name evidence="7" type="ORF">HF086_016461</name>
</gene>
<proteinExistence type="predicted"/>
<dbReference type="PROSITE" id="PS50850">
    <property type="entry name" value="MFS"/>
    <property type="match status" value="1"/>
</dbReference>
<evidence type="ECO:0000313" key="7">
    <source>
        <dbReference type="EMBL" id="KAH9643911.1"/>
    </source>
</evidence>
<dbReference type="GO" id="GO:0016020">
    <property type="term" value="C:membrane"/>
    <property type="evidence" value="ECO:0007669"/>
    <property type="project" value="UniProtKB-SubCell"/>
</dbReference>
<dbReference type="Proteomes" id="UP000814243">
    <property type="component" value="Unassembled WGS sequence"/>
</dbReference>
<dbReference type="InterPro" id="IPR005828">
    <property type="entry name" value="MFS_sugar_transport-like"/>
</dbReference>
<feature type="transmembrane region" description="Helical" evidence="5">
    <location>
        <begin position="383"/>
        <end position="403"/>
    </location>
</feature>
<feature type="transmembrane region" description="Helical" evidence="5">
    <location>
        <begin position="140"/>
        <end position="158"/>
    </location>
</feature>
<dbReference type="Gene3D" id="1.20.1250.20">
    <property type="entry name" value="MFS general substrate transporter like domains"/>
    <property type="match status" value="1"/>
</dbReference>
<feature type="transmembrane region" description="Helical" evidence="5">
    <location>
        <begin position="26"/>
        <end position="48"/>
    </location>
</feature>
<feature type="transmembrane region" description="Helical" evidence="5">
    <location>
        <begin position="253"/>
        <end position="276"/>
    </location>
</feature>
<feature type="transmembrane region" description="Helical" evidence="5">
    <location>
        <begin position="283"/>
        <end position="305"/>
    </location>
</feature>
<feature type="transmembrane region" description="Helical" evidence="5">
    <location>
        <begin position="317"/>
        <end position="340"/>
    </location>
</feature>
<comment type="caution">
    <text evidence="7">The sequence shown here is derived from an EMBL/GenBank/DDBJ whole genome shotgun (WGS) entry which is preliminary data.</text>
</comment>
<protein>
    <recommendedName>
        <fullName evidence="6">Major facilitator superfamily (MFS) profile domain-containing protein</fullName>
    </recommendedName>
</protein>
<dbReference type="InterPro" id="IPR036259">
    <property type="entry name" value="MFS_trans_sf"/>
</dbReference>
<reference evidence="7" key="1">
    <citation type="journal article" date="2021" name="G3 (Bethesda)">
        <title>Genome and transcriptome analysis of the beet armyworm Spodoptera exigua reveals targets for pest control. .</title>
        <authorList>
            <person name="Simon S."/>
            <person name="Breeschoten T."/>
            <person name="Jansen H.J."/>
            <person name="Dirks R.P."/>
            <person name="Schranz M.E."/>
            <person name="Ros V.I.D."/>
        </authorList>
    </citation>
    <scope>NUCLEOTIDE SEQUENCE</scope>
    <source>
        <strain evidence="7">TB_SE_WUR_2020</strain>
    </source>
</reference>
<dbReference type="InterPro" id="IPR020846">
    <property type="entry name" value="MFS_dom"/>
</dbReference>
<feature type="transmembrane region" description="Helical" evidence="5">
    <location>
        <begin position="112"/>
        <end position="134"/>
    </location>
</feature>
<dbReference type="GO" id="GO:0022857">
    <property type="term" value="F:transmembrane transporter activity"/>
    <property type="evidence" value="ECO:0007669"/>
    <property type="project" value="InterPro"/>
</dbReference>
<evidence type="ECO:0000256" key="5">
    <source>
        <dbReference type="SAM" id="Phobius"/>
    </source>
</evidence>
<evidence type="ECO:0000313" key="8">
    <source>
        <dbReference type="Proteomes" id="UP000814243"/>
    </source>
</evidence>
<keyword evidence="3 5" id="KW-1133">Transmembrane helix</keyword>